<proteinExistence type="predicted"/>
<name>A0AAV7KB84_9METZ</name>
<dbReference type="PROSITE" id="PS50238">
    <property type="entry name" value="RHOGAP"/>
    <property type="match status" value="1"/>
</dbReference>
<dbReference type="Gene3D" id="3.40.525.10">
    <property type="entry name" value="CRAL-TRIO lipid binding domain"/>
    <property type="match status" value="1"/>
</dbReference>
<organism evidence="3 4">
    <name type="scientific">Oopsacas minuta</name>
    <dbReference type="NCBI Taxonomy" id="111878"/>
    <lineage>
        <taxon>Eukaryota</taxon>
        <taxon>Metazoa</taxon>
        <taxon>Porifera</taxon>
        <taxon>Hexactinellida</taxon>
        <taxon>Hexasterophora</taxon>
        <taxon>Lyssacinosida</taxon>
        <taxon>Leucopsacidae</taxon>
        <taxon>Oopsacas</taxon>
    </lineage>
</organism>
<dbReference type="GO" id="GO:0005096">
    <property type="term" value="F:GTPase activator activity"/>
    <property type="evidence" value="ECO:0007669"/>
    <property type="project" value="TreeGrafter"/>
</dbReference>
<dbReference type="SUPFAM" id="SSF48350">
    <property type="entry name" value="GTPase activation domain, GAP"/>
    <property type="match status" value="1"/>
</dbReference>
<sequence length="517" mass="58652">MAAKYDNLITTQDQSSDIEGINTPNIISNENLYKERPGIRSNTYAPESVSDKDDTGCRMRNSTVRILTKTAFELISETDCKGVEWKSVDLVMVAIQEYSADGKDVIVRKDDVIYVSAQSKCGTWCKGLNQSTGVITTIPYNVLQKKSEDGQKGGSFRGAVILDKGPQWDSIASASDCTPSLTSDDTQFLADIQTNAKSGPSLPVLQNMISTPPVNEEFSSIAKLQIFNVAGVDKENRPVITFSACRLPAATSIDHDLLFEHMIHMLEHYVENDYTVVYFHYGLNSANKPSIRWLWTVYRALERKYKKNLKRLYIVHPTSLIKLVFTFFKPYISVKFGKKVQYINRMEELEDSLYLYQIDIPQEVRRYNDTLRTGKVSRSLTDVTRAGVYPRNGVQPVSDQKERQFGIHLDVLVNRHKQPIPYIIEDCVRYIESEGLQTVGIFRRGPGQAIIQQVKAKANLGERINFKEIGDVHLAAVLIKMFLREMPEPLLTQELYEPMKTIHGKFSTRKLTLSIII</sequence>
<dbReference type="InterPro" id="IPR001251">
    <property type="entry name" value="CRAL-TRIO_dom"/>
</dbReference>
<dbReference type="CDD" id="cd00170">
    <property type="entry name" value="SEC14"/>
    <property type="match status" value="1"/>
</dbReference>
<feature type="domain" description="Rho-GAP" evidence="2">
    <location>
        <begin position="407"/>
        <end position="517"/>
    </location>
</feature>
<accession>A0AAV7KB84</accession>
<evidence type="ECO:0000313" key="4">
    <source>
        <dbReference type="Proteomes" id="UP001165289"/>
    </source>
</evidence>
<dbReference type="PANTHER" id="PTHR45808">
    <property type="entry name" value="RHO GTPASE-ACTIVATING PROTEIN 68F"/>
    <property type="match status" value="1"/>
</dbReference>
<dbReference type="InterPro" id="IPR036865">
    <property type="entry name" value="CRAL-TRIO_dom_sf"/>
</dbReference>
<dbReference type="PANTHER" id="PTHR45808:SF2">
    <property type="entry name" value="RHO GTPASE-ACTIVATING PROTEIN 68F"/>
    <property type="match status" value="1"/>
</dbReference>
<gene>
    <name evidence="3" type="ORF">LOD99_15687</name>
</gene>
<dbReference type="AlphaFoldDB" id="A0AAV7KB84"/>
<comment type="caution">
    <text evidence="3">The sequence shown here is derived from an EMBL/GenBank/DDBJ whole genome shotgun (WGS) entry which is preliminary data.</text>
</comment>
<dbReference type="Pfam" id="PF00620">
    <property type="entry name" value="RhoGAP"/>
    <property type="match status" value="1"/>
</dbReference>
<feature type="domain" description="CRAL-TRIO" evidence="1">
    <location>
        <begin position="217"/>
        <end position="372"/>
    </location>
</feature>
<dbReference type="Proteomes" id="UP001165289">
    <property type="component" value="Unassembled WGS sequence"/>
</dbReference>
<evidence type="ECO:0000259" key="1">
    <source>
        <dbReference type="PROSITE" id="PS50191"/>
    </source>
</evidence>
<dbReference type="Gene3D" id="1.10.555.10">
    <property type="entry name" value="Rho GTPase activation protein"/>
    <property type="match status" value="1"/>
</dbReference>
<dbReference type="SMART" id="SM00516">
    <property type="entry name" value="SEC14"/>
    <property type="match status" value="1"/>
</dbReference>
<dbReference type="GO" id="GO:0007264">
    <property type="term" value="P:small GTPase-mediated signal transduction"/>
    <property type="evidence" value="ECO:0007669"/>
    <property type="project" value="TreeGrafter"/>
</dbReference>
<evidence type="ECO:0000259" key="2">
    <source>
        <dbReference type="PROSITE" id="PS50238"/>
    </source>
</evidence>
<dbReference type="Pfam" id="PF13716">
    <property type="entry name" value="CRAL_TRIO_2"/>
    <property type="match status" value="1"/>
</dbReference>
<dbReference type="SMART" id="SM00324">
    <property type="entry name" value="RhoGAP"/>
    <property type="match status" value="1"/>
</dbReference>
<dbReference type="SUPFAM" id="SSF52087">
    <property type="entry name" value="CRAL/TRIO domain"/>
    <property type="match status" value="1"/>
</dbReference>
<dbReference type="GO" id="GO:0005737">
    <property type="term" value="C:cytoplasm"/>
    <property type="evidence" value="ECO:0007669"/>
    <property type="project" value="TreeGrafter"/>
</dbReference>
<dbReference type="EMBL" id="JAKMXF010000110">
    <property type="protein sequence ID" value="KAI6657970.1"/>
    <property type="molecule type" value="Genomic_DNA"/>
</dbReference>
<dbReference type="PROSITE" id="PS50191">
    <property type="entry name" value="CRAL_TRIO"/>
    <property type="match status" value="1"/>
</dbReference>
<keyword evidence="4" id="KW-1185">Reference proteome</keyword>
<dbReference type="InterPro" id="IPR000198">
    <property type="entry name" value="RhoGAP_dom"/>
</dbReference>
<reference evidence="3 4" key="1">
    <citation type="journal article" date="2023" name="BMC Biol.">
        <title>The compact genome of the sponge Oopsacas minuta (Hexactinellida) is lacking key metazoan core genes.</title>
        <authorList>
            <person name="Santini S."/>
            <person name="Schenkelaars Q."/>
            <person name="Jourda C."/>
            <person name="Duchesne M."/>
            <person name="Belahbib H."/>
            <person name="Rocher C."/>
            <person name="Selva M."/>
            <person name="Riesgo A."/>
            <person name="Vervoort M."/>
            <person name="Leys S.P."/>
            <person name="Kodjabachian L."/>
            <person name="Le Bivic A."/>
            <person name="Borchiellini C."/>
            <person name="Claverie J.M."/>
            <person name="Renard E."/>
        </authorList>
    </citation>
    <scope>NUCLEOTIDE SEQUENCE [LARGE SCALE GENOMIC DNA]</scope>
    <source>
        <strain evidence="3">SPO-2</strain>
    </source>
</reference>
<protein>
    <submittedName>
        <fullName evidence="3">Rho GTPase-activating protein 1-like</fullName>
    </submittedName>
</protein>
<evidence type="ECO:0000313" key="3">
    <source>
        <dbReference type="EMBL" id="KAI6657970.1"/>
    </source>
</evidence>
<dbReference type="InterPro" id="IPR008936">
    <property type="entry name" value="Rho_GTPase_activation_prot"/>
</dbReference>